<reference evidence="5 6" key="1">
    <citation type="submission" date="2017-04" db="EMBL/GenBank/DDBJ databases">
        <title>Bacillus krulwichiae AM31D Genome sequencing and assembly.</title>
        <authorList>
            <person name="Krulwich T.A."/>
            <person name="Anastor L."/>
            <person name="Ehrlich R."/>
            <person name="Ehrlich G.D."/>
            <person name="Janto B."/>
        </authorList>
    </citation>
    <scope>NUCLEOTIDE SEQUENCE [LARGE SCALE GENOMIC DNA]</scope>
    <source>
        <strain evidence="5 6">AM31D</strain>
    </source>
</reference>
<keyword evidence="6" id="KW-1185">Reference proteome</keyword>
<sequence>MPEAKDDKYKLIVDAACKVIREKGYEKASVSQIVKEAGVAQGTFYLYFDSKSALVPAIAERILHFLLLELKRHDQSSKSIHDTIKAVVETTFQITETYKELIELCYSGLTYYHAFERWEEIYQPYYDWLEEKLTMAVHNGSMQTKINLSYLTKMIINLAETTAETNYFSNRNENEIEEAKRQVLLFIGCSLTDCHSV</sequence>
<dbReference type="Gene3D" id="1.10.357.10">
    <property type="entry name" value="Tetracycline Repressor, domain 2"/>
    <property type="match status" value="1"/>
</dbReference>
<dbReference type="InterPro" id="IPR023772">
    <property type="entry name" value="DNA-bd_HTH_TetR-type_CS"/>
</dbReference>
<dbReference type="Pfam" id="PF17934">
    <property type="entry name" value="TetR_C_26"/>
    <property type="match status" value="1"/>
</dbReference>
<dbReference type="AlphaFoldDB" id="A0A1Y9THE3"/>
<dbReference type="PROSITE" id="PS01081">
    <property type="entry name" value="HTH_TETR_1"/>
    <property type="match status" value="1"/>
</dbReference>
<feature type="DNA-binding region" description="H-T-H motif" evidence="3">
    <location>
        <begin position="29"/>
        <end position="48"/>
    </location>
</feature>
<accession>A0A1Y9THE3</accession>
<evidence type="ECO:0000313" key="6">
    <source>
        <dbReference type="Proteomes" id="UP000193006"/>
    </source>
</evidence>
<dbReference type="Proteomes" id="UP000193006">
    <property type="component" value="Chromosome"/>
</dbReference>
<dbReference type="InterPro" id="IPR036271">
    <property type="entry name" value="Tet_transcr_reg_TetR-rel_C_sf"/>
</dbReference>
<keyword evidence="2 3" id="KW-0238">DNA-binding</keyword>
<name>A0A1Y9THE3_9BACI</name>
<proteinExistence type="predicted"/>
<evidence type="ECO:0000259" key="4">
    <source>
        <dbReference type="PROSITE" id="PS50977"/>
    </source>
</evidence>
<gene>
    <name evidence="5" type="primary">yvdT</name>
    <name evidence="5" type="ORF">BkAM31D_01070</name>
</gene>
<evidence type="ECO:0000313" key="5">
    <source>
        <dbReference type="EMBL" id="ARK28569.1"/>
    </source>
</evidence>
<evidence type="ECO:0000256" key="2">
    <source>
        <dbReference type="ARBA" id="ARBA00023125"/>
    </source>
</evidence>
<organism evidence="5 6">
    <name type="scientific">Halalkalibacter krulwichiae</name>
    <dbReference type="NCBI Taxonomy" id="199441"/>
    <lineage>
        <taxon>Bacteria</taxon>
        <taxon>Bacillati</taxon>
        <taxon>Bacillota</taxon>
        <taxon>Bacilli</taxon>
        <taxon>Bacillales</taxon>
        <taxon>Bacillaceae</taxon>
        <taxon>Halalkalibacter</taxon>
    </lineage>
</organism>
<keyword evidence="1" id="KW-0678">Repressor</keyword>
<dbReference type="PANTHER" id="PTHR43479:SF8">
    <property type="entry name" value="TRANSCRIPTIONAL REGULATOR, TETR FAMILY"/>
    <property type="match status" value="1"/>
</dbReference>
<dbReference type="InterPro" id="IPR050624">
    <property type="entry name" value="HTH-type_Tx_Regulator"/>
</dbReference>
<dbReference type="InterPro" id="IPR001647">
    <property type="entry name" value="HTH_TetR"/>
</dbReference>
<dbReference type="Pfam" id="PF00440">
    <property type="entry name" value="TetR_N"/>
    <property type="match status" value="1"/>
</dbReference>
<dbReference type="SUPFAM" id="SSF48498">
    <property type="entry name" value="Tetracyclin repressor-like, C-terminal domain"/>
    <property type="match status" value="1"/>
</dbReference>
<dbReference type="PANTHER" id="PTHR43479">
    <property type="entry name" value="ACREF/ENVCD OPERON REPRESSOR-RELATED"/>
    <property type="match status" value="1"/>
</dbReference>
<dbReference type="EMBL" id="CP020814">
    <property type="protein sequence ID" value="ARK28569.1"/>
    <property type="molecule type" value="Genomic_DNA"/>
</dbReference>
<feature type="domain" description="HTH tetR-type" evidence="4">
    <location>
        <begin position="6"/>
        <end position="66"/>
    </location>
</feature>
<evidence type="ECO:0000256" key="3">
    <source>
        <dbReference type="PROSITE-ProRule" id="PRU00335"/>
    </source>
</evidence>
<dbReference type="GO" id="GO:0003677">
    <property type="term" value="F:DNA binding"/>
    <property type="evidence" value="ECO:0007669"/>
    <property type="project" value="UniProtKB-UniRule"/>
</dbReference>
<dbReference type="KEGG" id="bkw:BkAM31D_01070"/>
<dbReference type="SUPFAM" id="SSF46689">
    <property type="entry name" value="Homeodomain-like"/>
    <property type="match status" value="1"/>
</dbReference>
<dbReference type="InterPro" id="IPR041603">
    <property type="entry name" value="YvdT_C"/>
</dbReference>
<dbReference type="RefSeq" id="WP_066159306.1">
    <property type="nucleotide sequence ID" value="NZ_CP020814.1"/>
</dbReference>
<dbReference type="InterPro" id="IPR009057">
    <property type="entry name" value="Homeodomain-like_sf"/>
</dbReference>
<evidence type="ECO:0000256" key="1">
    <source>
        <dbReference type="ARBA" id="ARBA00022491"/>
    </source>
</evidence>
<dbReference type="PROSITE" id="PS50977">
    <property type="entry name" value="HTH_TETR_2"/>
    <property type="match status" value="1"/>
</dbReference>
<protein>
    <submittedName>
        <fullName evidence="5">Putative HTH-type transcriptional regulator YvdT</fullName>
    </submittedName>
</protein>
<dbReference type="STRING" id="199441.BkAM31D_01070"/>
<dbReference type="PRINTS" id="PR00455">
    <property type="entry name" value="HTHTETR"/>
</dbReference>